<evidence type="ECO:0000313" key="2">
    <source>
        <dbReference type="Proteomes" id="UP000019804"/>
    </source>
</evidence>
<proteinExistence type="predicted"/>
<accession>A0A017SCF9</accession>
<protein>
    <submittedName>
        <fullName evidence="1">Uncharacterized protein</fullName>
    </submittedName>
</protein>
<reference evidence="2" key="1">
    <citation type="journal article" date="2014" name="Nat. Commun.">
        <title>Genomic adaptations of the halophilic Dead Sea filamentous fungus Eurotium rubrum.</title>
        <authorList>
            <person name="Kis-Papo T."/>
            <person name="Weig A.R."/>
            <person name="Riley R."/>
            <person name="Persoh D."/>
            <person name="Salamov A."/>
            <person name="Sun H."/>
            <person name="Lipzen A."/>
            <person name="Wasser S.P."/>
            <person name="Rambold G."/>
            <person name="Grigoriev I.V."/>
            <person name="Nevo E."/>
        </authorList>
    </citation>
    <scope>NUCLEOTIDE SEQUENCE [LARGE SCALE GENOMIC DNA]</scope>
    <source>
        <strain evidence="2">CBS 135680</strain>
    </source>
</reference>
<dbReference type="HOGENOM" id="CLU_1721966_0_0_1"/>
<evidence type="ECO:0000313" key="1">
    <source>
        <dbReference type="EMBL" id="EYE94471.1"/>
    </source>
</evidence>
<dbReference type="GeneID" id="63702814"/>
<dbReference type="RefSeq" id="XP_040638159.1">
    <property type="nucleotide sequence ID" value="XM_040787690.1"/>
</dbReference>
<sequence>MHLVPPCTTPYPYPQSSLFPLHSFTSFWPIWNTSPFIGYSRDTLSPNCNESEYNLVIVAIADPRLPACCFLYRSTMGLVARDLPRTLVTLIATVHGSPRASSCDVVWTSRIGSRGGGKRLFGTTPVDVSMNPGFNARDYKDCLLSELVPSLF</sequence>
<name>A0A017SCF9_ASPRC</name>
<gene>
    <name evidence="1" type="ORF">EURHEDRAFT_91875</name>
</gene>
<dbReference type="AlphaFoldDB" id="A0A017SCF9"/>
<dbReference type="Proteomes" id="UP000019804">
    <property type="component" value="Unassembled WGS sequence"/>
</dbReference>
<dbReference type="EMBL" id="KK088426">
    <property type="protein sequence ID" value="EYE94471.1"/>
    <property type="molecule type" value="Genomic_DNA"/>
</dbReference>
<organism evidence="1 2">
    <name type="scientific">Aspergillus ruber (strain CBS 135680)</name>
    <dbReference type="NCBI Taxonomy" id="1388766"/>
    <lineage>
        <taxon>Eukaryota</taxon>
        <taxon>Fungi</taxon>
        <taxon>Dikarya</taxon>
        <taxon>Ascomycota</taxon>
        <taxon>Pezizomycotina</taxon>
        <taxon>Eurotiomycetes</taxon>
        <taxon>Eurotiomycetidae</taxon>
        <taxon>Eurotiales</taxon>
        <taxon>Aspergillaceae</taxon>
        <taxon>Aspergillus</taxon>
        <taxon>Aspergillus subgen. Aspergillus</taxon>
    </lineage>
</organism>
<keyword evidence="2" id="KW-1185">Reference proteome</keyword>